<keyword evidence="5 6" id="KW-0472">Membrane</keyword>
<feature type="transmembrane region" description="Helical" evidence="6">
    <location>
        <begin position="29"/>
        <end position="47"/>
    </location>
</feature>
<keyword evidence="9" id="KW-1185">Reference proteome</keyword>
<dbReference type="SUPFAM" id="SSF56281">
    <property type="entry name" value="Metallo-hydrolase/oxidoreductase"/>
    <property type="match status" value="1"/>
</dbReference>
<dbReference type="InterPro" id="IPR052159">
    <property type="entry name" value="Competence_DNA_uptake"/>
</dbReference>
<proteinExistence type="predicted"/>
<comment type="caution">
    <text evidence="8">The sequence shown here is derived from an EMBL/GenBank/DDBJ whole genome shotgun (WGS) entry which is preliminary data.</text>
</comment>
<dbReference type="InterPro" id="IPR035681">
    <property type="entry name" value="ComA-like_MBL"/>
</dbReference>
<dbReference type="Pfam" id="PF13567">
    <property type="entry name" value="DUF4131"/>
    <property type="match status" value="1"/>
</dbReference>
<dbReference type="EMBL" id="JBHSBV010000001">
    <property type="protein sequence ID" value="MFC4199411.1"/>
    <property type="molecule type" value="Genomic_DNA"/>
</dbReference>
<dbReference type="NCBIfam" id="TIGR00360">
    <property type="entry name" value="ComEC_N-term"/>
    <property type="match status" value="1"/>
</dbReference>
<dbReference type="InterPro" id="IPR004477">
    <property type="entry name" value="ComEC_N"/>
</dbReference>
<dbReference type="PANTHER" id="PTHR30619">
    <property type="entry name" value="DNA INTERNALIZATION/COMPETENCE PROTEIN COMEC/REC2"/>
    <property type="match status" value="1"/>
</dbReference>
<evidence type="ECO:0000256" key="4">
    <source>
        <dbReference type="ARBA" id="ARBA00022989"/>
    </source>
</evidence>
<feature type="domain" description="Metallo-beta-lactamase" evidence="7">
    <location>
        <begin position="563"/>
        <end position="770"/>
    </location>
</feature>
<evidence type="ECO:0000256" key="1">
    <source>
        <dbReference type="ARBA" id="ARBA00004651"/>
    </source>
</evidence>
<evidence type="ECO:0000256" key="6">
    <source>
        <dbReference type="SAM" id="Phobius"/>
    </source>
</evidence>
<sequence>MTGRCCLLAVALATWVAHGLPAGSVPPGWMAAAWAALWSLLAVLLILRRLRGLPRYVWPLWAAAAGLLLALARIEHRLADELVSGNENRVSRVVLRVADLVRLGPDSRRFEAEVIESKPAGVPARIMVSWNAPGYAGPYGRRGLPPEPFPELIPGQVWRMSLNLKRPQGTRNPGGFDYEGHAFARGLRASGSVRGTPRYLRDEPWAGLGIIANRVRHHVREAMSGHLQGMRYGPVLLALVIGDQAGVEAGDWQVFNRSGITHLVSISGSHITMIAALGALAVLWLWRRMRWRGRALAERMPAQVAAALTAVLVAWLYCLLAGWGVPAQRTFLMLAVAAGGQALRLPVRASRLLCVAVFAVLMLDPWALLASGFWLSFGAVCVLMAAQSWEGLAASELAQGRSSRAWHFVCAAAGLQLAINVALMPVLGLIFHQVSLVSPLANAYAIPLVEMVITPLSLLAAACSVVPGLDAVAGGLAWLAHTCLHAAMLPTQWLAALPAASVGVSQAPWWALVLACLGIGAAMLPRGFPARHGGWLLVLPALASRPEKPPPGSWDLYALDVGQSSAIVLRTAGHALLFDTGLRMGPDADEGARTIVPFLQARGIRGLDAMVVSHADIDHVGGVRSVLREIPVQQSYSSFDLDAYLKREARLLGLVGDSVRRPLALSACGRGMAWTVDGVQFEFLWPADPASSGKPRSAAGNGGKHRNARSCVLRVSGSHHSLLLTGDIAAAQEAALVRGGLPPTDVVMAAHHGSAGSSSPAFVARTQAAHVVAQAGRWNRYGHPGRGVEQRWRRSGAEFWRTDLHGAITLRSRPAGLSAQAERQQHPRYWQGR</sequence>
<dbReference type="InterPro" id="IPR001279">
    <property type="entry name" value="Metallo-B-lactamas"/>
</dbReference>
<protein>
    <submittedName>
        <fullName evidence="8">DNA internalization-related competence protein ComEC/Rec2</fullName>
    </submittedName>
</protein>
<feature type="transmembrane region" description="Helical" evidence="6">
    <location>
        <begin position="476"/>
        <end position="495"/>
    </location>
</feature>
<evidence type="ECO:0000256" key="3">
    <source>
        <dbReference type="ARBA" id="ARBA00022692"/>
    </source>
</evidence>
<feature type="transmembrane region" description="Helical" evidence="6">
    <location>
        <begin position="443"/>
        <end position="469"/>
    </location>
</feature>
<dbReference type="InterPro" id="IPR036866">
    <property type="entry name" value="RibonucZ/Hydroxyglut_hydro"/>
</dbReference>
<comment type="subcellular location">
    <subcellularLocation>
        <location evidence="1">Cell membrane</location>
        <topology evidence="1">Multi-pass membrane protein</topology>
    </subcellularLocation>
</comment>
<dbReference type="InterPro" id="IPR025405">
    <property type="entry name" value="DUF4131"/>
</dbReference>
<name>A0ABV8NU41_9BURK</name>
<evidence type="ECO:0000259" key="7">
    <source>
        <dbReference type="SMART" id="SM00849"/>
    </source>
</evidence>
<organism evidence="8 9">
    <name type="scientific">Candidimonas humi</name>
    <dbReference type="NCBI Taxonomy" id="683355"/>
    <lineage>
        <taxon>Bacteria</taxon>
        <taxon>Pseudomonadati</taxon>
        <taxon>Pseudomonadota</taxon>
        <taxon>Betaproteobacteria</taxon>
        <taxon>Burkholderiales</taxon>
        <taxon>Alcaligenaceae</taxon>
        <taxon>Candidimonas</taxon>
    </lineage>
</organism>
<gene>
    <name evidence="8" type="ORF">ACFOY1_00470</name>
</gene>
<evidence type="ECO:0000313" key="9">
    <source>
        <dbReference type="Proteomes" id="UP001595848"/>
    </source>
</evidence>
<dbReference type="NCBIfam" id="TIGR00361">
    <property type="entry name" value="ComEC_Rec2"/>
    <property type="match status" value="1"/>
</dbReference>
<reference evidence="9" key="1">
    <citation type="journal article" date="2019" name="Int. J. Syst. Evol. Microbiol.">
        <title>The Global Catalogue of Microorganisms (GCM) 10K type strain sequencing project: providing services to taxonomists for standard genome sequencing and annotation.</title>
        <authorList>
            <consortium name="The Broad Institute Genomics Platform"/>
            <consortium name="The Broad Institute Genome Sequencing Center for Infectious Disease"/>
            <person name="Wu L."/>
            <person name="Ma J."/>
        </authorList>
    </citation>
    <scope>NUCLEOTIDE SEQUENCE [LARGE SCALE GENOMIC DNA]</scope>
    <source>
        <strain evidence="9">LMG 24813</strain>
    </source>
</reference>
<evidence type="ECO:0000256" key="2">
    <source>
        <dbReference type="ARBA" id="ARBA00022475"/>
    </source>
</evidence>
<keyword evidence="3 6" id="KW-0812">Transmembrane</keyword>
<keyword evidence="2" id="KW-1003">Cell membrane</keyword>
<dbReference type="Proteomes" id="UP001595848">
    <property type="component" value="Unassembled WGS sequence"/>
</dbReference>
<feature type="transmembrane region" description="Helical" evidence="6">
    <location>
        <begin position="56"/>
        <end position="74"/>
    </location>
</feature>
<dbReference type="Pfam" id="PF03772">
    <property type="entry name" value="Competence"/>
    <property type="match status" value="1"/>
</dbReference>
<evidence type="ECO:0000313" key="8">
    <source>
        <dbReference type="EMBL" id="MFC4199411.1"/>
    </source>
</evidence>
<dbReference type="InterPro" id="IPR004797">
    <property type="entry name" value="Competence_ComEC/Rec2"/>
</dbReference>
<keyword evidence="4 6" id="KW-1133">Transmembrane helix</keyword>
<dbReference type="SMART" id="SM00849">
    <property type="entry name" value="Lactamase_B"/>
    <property type="match status" value="1"/>
</dbReference>
<feature type="transmembrane region" description="Helical" evidence="6">
    <location>
        <begin position="306"/>
        <end position="325"/>
    </location>
</feature>
<dbReference type="Pfam" id="PF00753">
    <property type="entry name" value="Lactamase_B"/>
    <property type="match status" value="1"/>
</dbReference>
<feature type="transmembrane region" description="Helical" evidence="6">
    <location>
        <begin position="352"/>
        <end position="368"/>
    </location>
</feature>
<dbReference type="Gene3D" id="3.60.15.10">
    <property type="entry name" value="Ribonuclease Z/Hydroxyacylglutathione hydrolase-like"/>
    <property type="match status" value="1"/>
</dbReference>
<accession>A0ABV8NU41</accession>
<dbReference type="RefSeq" id="WP_343218677.1">
    <property type="nucleotide sequence ID" value="NZ_JAHTBN010000001.1"/>
</dbReference>
<feature type="transmembrane region" description="Helical" evidence="6">
    <location>
        <begin position="507"/>
        <end position="524"/>
    </location>
</feature>
<feature type="transmembrane region" description="Helical" evidence="6">
    <location>
        <begin position="405"/>
        <end position="431"/>
    </location>
</feature>
<feature type="transmembrane region" description="Helical" evidence="6">
    <location>
        <begin position="263"/>
        <end position="286"/>
    </location>
</feature>
<dbReference type="CDD" id="cd07731">
    <property type="entry name" value="ComA-like_MBL-fold"/>
    <property type="match status" value="1"/>
</dbReference>
<dbReference type="PANTHER" id="PTHR30619:SF1">
    <property type="entry name" value="RECOMBINATION PROTEIN 2"/>
    <property type="match status" value="1"/>
</dbReference>
<evidence type="ECO:0000256" key="5">
    <source>
        <dbReference type="ARBA" id="ARBA00023136"/>
    </source>
</evidence>